<dbReference type="KEGG" id="lal:AT746_04240"/>
<protein>
    <recommendedName>
        <fullName evidence="3">Apea-like HEPN domain-containing protein</fullName>
    </recommendedName>
</protein>
<keyword evidence="2" id="KW-1185">Reference proteome</keyword>
<evidence type="ECO:0008006" key="3">
    <source>
        <dbReference type="Google" id="ProtNLM"/>
    </source>
</evidence>
<evidence type="ECO:0000313" key="1">
    <source>
        <dbReference type="EMBL" id="ALS97556.1"/>
    </source>
</evidence>
<organism evidence="1 2">
    <name type="scientific">Lacimicrobium alkaliphilum</name>
    <dbReference type="NCBI Taxonomy" id="1526571"/>
    <lineage>
        <taxon>Bacteria</taxon>
        <taxon>Pseudomonadati</taxon>
        <taxon>Pseudomonadota</taxon>
        <taxon>Gammaproteobacteria</taxon>
        <taxon>Alteromonadales</taxon>
        <taxon>Alteromonadaceae</taxon>
        <taxon>Lacimicrobium</taxon>
    </lineage>
</organism>
<dbReference type="AlphaFoldDB" id="A0A0U2Z523"/>
<gene>
    <name evidence="1" type="ORF">AT746_04240</name>
</gene>
<reference evidence="1 2" key="1">
    <citation type="submission" date="2015-12" db="EMBL/GenBank/DDBJ databases">
        <title>Complete genome of Lacimicrobium alkaliphilum KCTC 32984.</title>
        <authorList>
            <person name="Kim S.-G."/>
            <person name="Lee Y.-J."/>
        </authorList>
    </citation>
    <scope>NUCLEOTIDE SEQUENCE [LARGE SCALE GENOMIC DNA]</scope>
    <source>
        <strain evidence="1 2">YelD216</strain>
    </source>
</reference>
<proteinExistence type="predicted"/>
<name>A0A0U2Z523_9ALTE</name>
<dbReference type="Proteomes" id="UP000068447">
    <property type="component" value="Chromosome"/>
</dbReference>
<sequence>MKFYGLSKWELTQDLDGLVFFAQRMNELLFDFTLDSYKPSALNASFLCAEALSLISDIEEKIIESGSLTHVLDELKWSIQNDKIAKSLLELDLNYYILDPDNSPLDDVRQRLEVLGKSLGPRRYFEACKDHLHKALLSQSKRDIDFLSRTICTSLMNIGYSKAFLYNRVKTFFFHENDGKKITKLDQIEDFFSELDTKIHHFEALFLVDSLIKEVSDSVKAFNIEISDEIPTEYEETAKLKGLLPEEGEDYEYVLIKQVRAFDRHSARSLAERKIDNLSDVFSLFHHEKQISWKREALVSQKCCTELVHLVQPTTGPMQKGFDFKPQKASKALNKLISTLSLRDNSFQKFNRAADLHGISIGNDVVENQLVNLWTAIETLVPSHVSKSKIKAIVNFLMPFLTIRYIHRILERYTSDLYSWDRKISKRVLNKVPNTSGKSLALKALYLLAIDKNQDLRDELYKSFKDFHLLRFRTFNLCRILSSSEGIRNHLLTHETKVSWQLRRIYRTRNLIVHSGRTPRYTGSLIENGHDYLDQLMEGIMSISCGPFNAESLEQVFNISDMWNIKFKKQLKELDSINEHSISFLIRQKPF</sequence>
<dbReference type="EMBL" id="CP013650">
    <property type="protein sequence ID" value="ALS97556.1"/>
    <property type="molecule type" value="Genomic_DNA"/>
</dbReference>
<accession>A0A0U2Z523</accession>
<evidence type="ECO:0000313" key="2">
    <source>
        <dbReference type="Proteomes" id="UP000068447"/>
    </source>
</evidence>
<dbReference type="RefSeq" id="WP_062476879.1">
    <property type="nucleotide sequence ID" value="NZ_CP013650.1"/>
</dbReference>
<dbReference type="OrthoDB" id="6626310at2"/>